<evidence type="ECO:0000256" key="1">
    <source>
        <dbReference type="SAM" id="MobiDB-lite"/>
    </source>
</evidence>
<feature type="region of interest" description="Disordered" evidence="1">
    <location>
        <begin position="1"/>
        <end position="71"/>
    </location>
</feature>
<comment type="caution">
    <text evidence="2">The sequence shown here is derived from an EMBL/GenBank/DDBJ whole genome shotgun (WGS) entry which is preliminary data.</text>
</comment>
<evidence type="ECO:0000313" key="2">
    <source>
        <dbReference type="EMBL" id="CAD0114211.1"/>
    </source>
</evidence>
<feature type="compositionally biased region" description="Polar residues" evidence="1">
    <location>
        <begin position="12"/>
        <end position="56"/>
    </location>
</feature>
<proteinExistence type="predicted"/>
<feature type="compositionally biased region" description="Basic and acidic residues" evidence="1">
    <location>
        <begin position="62"/>
        <end position="71"/>
    </location>
</feature>
<dbReference type="OrthoDB" id="5375886at2759"/>
<evidence type="ECO:0000313" key="3">
    <source>
        <dbReference type="Proteomes" id="UP000745764"/>
    </source>
</evidence>
<sequence length="71" mass="7334">MSAPNAGRQSPEPEQQSAKQQSAPTSGNPNQQGAEPSQGSQQASKDQLANLESNPTGPLDQAAKDKTSKTT</sequence>
<reference evidence="2" key="1">
    <citation type="submission" date="2020-06" db="EMBL/GenBank/DDBJ databases">
        <authorList>
            <person name="Onetto C."/>
        </authorList>
    </citation>
    <scope>NUCLEOTIDE SEQUENCE</scope>
</reference>
<dbReference type="EMBL" id="CAINUL010000017">
    <property type="protein sequence ID" value="CAD0114211.1"/>
    <property type="molecule type" value="Genomic_DNA"/>
</dbReference>
<dbReference type="Proteomes" id="UP000745764">
    <property type="component" value="Unassembled WGS sequence"/>
</dbReference>
<gene>
    <name evidence="2" type="ORF">AWRI4620_LOCUS8466</name>
</gene>
<organism evidence="2 3">
    <name type="scientific">Aureobasidium uvarum</name>
    <dbReference type="NCBI Taxonomy" id="2773716"/>
    <lineage>
        <taxon>Eukaryota</taxon>
        <taxon>Fungi</taxon>
        <taxon>Dikarya</taxon>
        <taxon>Ascomycota</taxon>
        <taxon>Pezizomycotina</taxon>
        <taxon>Dothideomycetes</taxon>
        <taxon>Dothideomycetidae</taxon>
        <taxon>Dothideales</taxon>
        <taxon>Saccotheciaceae</taxon>
        <taxon>Aureobasidium</taxon>
    </lineage>
</organism>
<keyword evidence="3" id="KW-1185">Reference proteome</keyword>
<accession>A0A9N8KTY3</accession>
<protein>
    <submittedName>
        <fullName evidence="2">Uncharacterized protein</fullName>
    </submittedName>
</protein>
<name>A0A9N8KTY3_9PEZI</name>
<dbReference type="AlphaFoldDB" id="A0A9N8KTY3"/>